<dbReference type="InterPro" id="IPR024655">
    <property type="entry name" value="Asl1_glyco_hydro_catalytic"/>
</dbReference>
<feature type="domain" description="Asl1-like glycosyl hydrolase catalytic" evidence="1">
    <location>
        <begin position="110"/>
        <end position="182"/>
    </location>
</feature>
<dbReference type="EMBL" id="CAJNDS010002427">
    <property type="protein sequence ID" value="CAE7469601.1"/>
    <property type="molecule type" value="Genomic_DNA"/>
</dbReference>
<reference evidence="2" key="1">
    <citation type="submission" date="2021-02" db="EMBL/GenBank/DDBJ databases">
        <authorList>
            <person name="Dougan E. K."/>
            <person name="Rhodes N."/>
            <person name="Thang M."/>
            <person name="Chan C."/>
        </authorList>
    </citation>
    <scope>NUCLEOTIDE SEQUENCE</scope>
</reference>
<evidence type="ECO:0000259" key="1">
    <source>
        <dbReference type="Pfam" id="PF11790"/>
    </source>
</evidence>
<keyword evidence="3" id="KW-1185">Reference proteome</keyword>
<evidence type="ECO:0000313" key="2">
    <source>
        <dbReference type="EMBL" id="CAE7469601.1"/>
    </source>
</evidence>
<gene>
    <name evidence="2" type="ORF">SNAT2548_LOCUS26309</name>
</gene>
<comment type="caution">
    <text evidence="2">The sequence shown here is derived from an EMBL/GenBank/DDBJ whole genome shotgun (WGS) entry which is preliminary data.</text>
</comment>
<accession>A0A812SCA8</accession>
<dbReference type="Proteomes" id="UP000604046">
    <property type="component" value="Unassembled WGS sequence"/>
</dbReference>
<dbReference type="AlphaFoldDB" id="A0A812SCA8"/>
<dbReference type="OrthoDB" id="407253at2759"/>
<dbReference type="Pfam" id="PF11790">
    <property type="entry name" value="Glyco_hydro_cc"/>
    <property type="match status" value="1"/>
</dbReference>
<organism evidence="2 3">
    <name type="scientific">Symbiodinium natans</name>
    <dbReference type="NCBI Taxonomy" id="878477"/>
    <lineage>
        <taxon>Eukaryota</taxon>
        <taxon>Sar</taxon>
        <taxon>Alveolata</taxon>
        <taxon>Dinophyceae</taxon>
        <taxon>Suessiales</taxon>
        <taxon>Symbiodiniaceae</taxon>
        <taxon>Symbiodinium</taxon>
    </lineage>
</organism>
<sequence length="477" mass="51768">MQPSDEQPRASAARGLFKTALGLTASAVLLGLGSRLTTSDSLLNLGTPAETEFDLRSDSRRLRASTTALQDDPVWGCGLLGKIPGISENGEALPETQRFIDALKLSSSLNKVVYWNWNLAPEDPLTADFLFMPEVWGSGVVNKDWVRQADTTNFEDGHGRRSPAQMANIMMGMNEPDIQGSCMGNMFGKCVKPCDDAARNSNDCPRAEPNVNLPPAAANSRGMCNCWEHSYATGVGFWSVNGCSALQPLPELWEQEPGCIGRVMDNWKQTAAIAVSKGYKYLTTPLLAVYVSYAEKFIEHACDCHNGVCGCTDASCGCPAYVGLHFYAFDCQPESTSAYVNFEARVKEIGQLMEKYPFVKGAIVNEVGMLNCAGPTEDDPICVPDSGSYPAKDGPDFSCPVNDELPNGLASFVTRILEIAIGVKTSDGRPVVKSFAWFNQDREGGTYNLRLFNDDGSVNAAGEAYMEVCKNWKALQS</sequence>
<protein>
    <recommendedName>
        <fullName evidence="1">Asl1-like glycosyl hydrolase catalytic domain-containing protein</fullName>
    </recommendedName>
</protein>
<proteinExistence type="predicted"/>
<name>A0A812SCA8_9DINO</name>
<evidence type="ECO:0000313" key="3">
    <source>
        <dbReference type="Proteomes" id="UP000604046"/>
    </source>
</evidence>